<proteinExistence type="inferred from homology"/>
<keyword evidence="11" id="KW-0333">Golgi apparatus</keyword>
<dbReference type="Pfam" id="PF00535">
    <property type="entry name" value="Glycos_transf_2"/>
    <property type="match status" value="1"/>
</dbReference>
<gene>
    <name evidence="13" type="ORF">LNINA_LOCUS15165</name>
</gene>
<comment type="caution">
    <text evidence="13">The sequence shown here is derived from an EMBL/GenBank/DDBJ whole genome shotgun (WGS) entry which is preliminary data.</text>
</comment>
<comment type="pathway">
    <text evidence="11">Protein modification; protein glycosylation.</text>
</comment>
<dbReference type="InterPro" id="IPR001173">
    <property type="entry name" value="Glyco_trans_2-like"/>
</dbReference>
<evidence type="ECO:0000256" key="10">
    <source>
        <dbReference type="ARBA" id="ARBA00060399"/>
    </source>
</evidence>
<keyword evidence="11" id="KW-0430">Lectin</keyword>
<evidence type="ECO:0000256" key="8">
    <source>
        <dbReference type="ARBA" id="ARBA00023180"/>
    </source>
</evidence>
<dbReference type="Proteomes" id="UP001497472">
    <property type="component" value="Unassembled WGS sequence"/>
</dbReference>
<comment type="subcellular location">
    <subcellularLocation>
        <location evidence="10">Endomembrane system</location>
        <topology evidence="10">Single-pass type II membrane protein</topology>
    </subcellularLocation>
    <subcellularLocation>
        <location evidence="11">Golgi apparatus membrane</location>
        <topology evidence="11">Single-pass type II membrane protein</topology>
    </subcellularLocation>
</comment>
<comment type="similarity">
    <text evidence="2 11">Belongs to the glycosyltransferase 2 family. GalNAc-T subfamily.</text>
</comment>
<dbReference type="GO" id="GO:0006493">
    <property type="term" value="P:protein O-linked glycosylation"/>
    <property type="evidence" value="ECO:0007669"/>
    <property type="project" value="TreeGrafter"/>
</dbReference>
<sequence>MQRREISAVDNLRLYEQALRKFRSVYEKRNNFTDSLASWNLVGPASLKLSMKDKLSAVKNTEFPVGMNGIPVDIEDDVNGFFKSLIRRGWKDHCFNQFVSDLIPINRTLPDYRDEWCKQRNYSNNLPEASIVICFHNEAWSTLLRTVDSVIKRSPSHLVKEIILFDDFSTMDHLKEDLENHVRTLPKVTLIRANRRKGLIRARILGAKYATAPVVLFLDSHCECTIGWLEPLLDRIKRSSATVVSPVVDHIDVTTFEFIPQTSEHLQLGGFEWDLKFMWRPIPKYISRKRKYPSAPIKTPTISGGLFAINKSFFKKLGFYDEGYRIWGAENLEISFKTWMCGGVLEIIPCSHVGHVFRKTFPYKSPKRWHRINSMRLAEVWLDDYAKYYYQRIGGIKDNFGDVTKRRELREKLKCKSFEWYMQNIYPEMKLPDMNVAYGQIYNMGEFAACLDASSTFVNVQSAVSVKACHLQGGNQTKAIQHEVTKKCLSVKINFGGSRLELDLYECANLTTQEWVMENFDGSRLLPHLRLN</sequence>
<dbReference type="SUPFAM" id="SSF50370">
    <property type="entry name" value="Ricin B-like lectins"/>
    <property type="match status" value="1"/>
</dbReference>
<evidence type="ECO:0000256" key="5">
    <source>
        <dbReference type="ARBA" id="ARBA00022989"/>
    </source>
</evidence>
<feature type="domain" description="Glycosyltransferase 2-like" evidence="12">
    <location>
        <begin position="130"/>
        <end position="315"/>
    </location>
</feature>
<dbReference type="AlphaFoldDB" id="A0AAV1K6T4"/>
<dbReference type="GO" id="GO:0004653">
    <property type="term" value="F:polypeptide N-acetylgalactosaminyltransferase activity"/>
    <property type="evidence" value="ECO:0007669"/>
    <property type="project" value="TreeGrafter"/>
</dbReference>
<evidence type="ECO:0000313" key="13">
    <source>
        <dbReference type="EMBL" id="CAK1556411.1"/>
    </source>
</evidence>
<dbReference type="Gene3D" id="3.90.550.10">
    <property type="entry name" value="Spore Coat Polysaccharide Biosynthesis Protein SpsA, Chain A"/>
    <property type="match status" value="1"/>
</dbReference>
<dbReference type="GO" id="GO:0030246">
    <property type="term" value="F:carbohydrate binding"/>
    <property type="evidence" value="ECO:0007669"/>
    <property type="project" value="UniProtKB-KW"/>
</dbReference>
<evidence type="ECO:0000256" key="2">
    <source>
        <dbReference type="ARBA" id="ARBA00005680"/>
    </source>
</evidence>
<keyword evidence="14" id="KW-1185">Reference proteome</keyword>
<organism evidence="13 14">
    <name type="scientific">Leptosia nina</name>
    <dbReference type="NCBI Taxonomy" id="320188"/>
    <lineage>
        <taxon>Eukaryota</taxon>
        <taxon>Metazoa</taxon>
        <taxon>Ecdysozoa</taxon>
        <taxon>Arthropoda</taxon>
        <taxon>Hexapoda</taxon>
        <taxon>Insecta</taxon>
        <taxon>Pterygota</taxon>
        <taxon>Neoptera</taxon>
        <taxon>Endopterygota</taxon>
        <taxon>Lepidoptera</taxon>
        <taxon>Glossata</taxon>
        <taxon>Ditrysia</taxon>
        <taxon>Papilionoidea</taxon>
        <taxon>Pieridae</taxon>
        <taxon>Pierinae</taxon>
        <taxon>Leptosia</taxon>
    </lineage>
</organism>
<evidence type="ECO:0000256" key="7">
    <source>
        <dbReference type="ARBA" id="ARBA00023157"/>
    </source>
</evidence>
<evidence type="ECO:0000256" key="11">
    <source>
        <dbReference type="RuleBase" id="RU361242"/>
    </source>
</evidence>
<keyword evidence="8" id="KW-0325">Glycoprotein</keyword>
<dbReference type="PANTHER" id="PTHR11675">
    <property type="entry name" value="N-ACETYLGALACTOSAMINYLTRANSFERASE"/>
    <property type="match status" value="1"/>
</dbReference>
<protein>
    <recommendedName>
        <fullName evidence="11">Polypeptide N-acetylgalactosaminyltransferase</fullName>
        <ecNumber evidence="11">2.4.1.-</ecNumber>
    </recommendedName>
    <alternativeName>
        <fullName evidence="11">Protein-UDP acetylgalactosaminyltransferase</fullName>
    </alternativeName>
</protein>
<evidence type="ECO:0000259" key="12">
    <source>
        <dbReference type="Pfam" id="PF00535"/>
    </source>
</evidence>
<keyword evidence="9 11" id="KW-0464">Manganese</keyword>
<dbReference type="InterPro" id="IPR035992">
    <property type="entry name" value="Ricin_B-like_lectins"/>
</dbReference>
<evidence type="ECO:0000256" key="1">
    <source>
        <dbReference type="ARBA" id="ARBA00001936"/>
    </source>
</evidence>
<reference evidence="13 14" key="1">
    <citation type="submission" date="2023-11" db="EMBL/GenBank/DDBJ databases">
        <authorList>
            <person name="Okamura Y."/>
        </authorList>
    </citation>
    <scope>NUCLEOTIDE SEQUENCE [LARGE SCALE GENOMIC DNA]</scope>
</reference>
<dbReference type="CDD" id="cd02510">
    <property type="entry name" value="pp-GalNAc-T"/>
    <property type="match status" value="1"/>
</dbReference>
<dbReference type="EC" id="2.4.1.-" evidence="11"/>
<keyword evidence="11" id="KW-0328">Glycosyltransferase</keyword>
<keyword evidence="6" id="KW-0472">Membrane</keyword>
<dbReference type="PANTHER" id="PTHR11675:SF131">
    <property type="entry name" value="POLYPEPTIDE N-ACETYLGALACTOSAMINYLTRANSFERASE 9-RELATED"/>
    <property type="match status" value="1"/>
</dbReference>
<dbReference type="EMBL" id="CAVLEF010000283">
    <property type="protein sequence ID" value="CAK1556411.1"/>
    <property type="molecule type" value="Genomic_DNA"/>
</dbReference>
<evidence type="ECO:0000256" key="9">
    <source>
        <dbReference type="ARBA" id="ARBA00023211"/>
    </source>
</evidence>
<keyword evidence="5" id="KW-1133">Transmembrane helix</keyword>
<evidence type="ECO:0000313" key="14">
    <source>
        <dbReference type="Proteomes" id="UP001497472"/>
    </source>
</evidence>
<dbReference type="Gene3D" id="2.80.10.50">
    <property type="match status" value="1"/>
</dbReference>
<evidence type="ECO:0000256" key="3">
    <source>
        <dbReference type="ARBA" id="ARBA00022692"/>
    </source>
</evidence>
<keyword evidence="3" id="KW-0812">Transmembrane</keyword>
<dbReference type="GO" id="GO:0000139">
    <property type="term" value="C:Golgi membrane"/>
    <property type="evidence" value="ECO:0007669"/>
    <property type="project" value="UniProtKB-SubCell"/>
</dbReference>
<evidence type="ECO:0000256" key="4">
    <source>
        <dbReference type="ARBA" id="ARBA00022968"/>
    </source>
</evidence>
<keyword evidence="11" id="KW-0808">Transferase</keyword>
<name>A0AAV1K6T4_9NEOP</name>
<dbReference type="InterPro" id="IPR029044">
    <property type="entry name" value="Nucleotide-diphossugar_trans"/>
</dbReference>
<evidence type="ECO:0000256" key="6">
    <source>
        <dbReference type="ARBA" id="ARBA00023136"/>
    </source>
</evidence>
<keyword evidence="7 11" id="KW-1015">Disulfide bond</keyword>
<dbReference type="SUPFAM" id="SSF53448">
    <property type="entry name" value="Nucleotide-diphospho-sugar transferases"/>
    <property type="match status" value="1"/>
</dbReference>
<dbReference type="InterPro" id="IPR045885">
    <property type="entry name" value="GalNAc-T"/>
</dbReference>
<accession>A0AAV1K6T4</accession>
<comment type="cofactor">
    <cofactor evidence="1 11">
        <name>Mn(2+)</name>
        <dbReference type="ChEBI" id="CHEBI:29035"/>
    </cofactor>
</comment>
<dbReference type="FunFam" id="3.90.550.10:FF:000053">
    <property type="entry name" value="Polypeptide N-acetylgalactosaminyltransferase"/>
    <property type="match status" value="1"/>
</dbReference>
<keyword evidence="4" id="KW-0735">Signal-anchor</keyword>